<evidence type="ECO:0000313" key="1">
    <source>
        <dbReference type="EMBL" id="GFR77130.1"/>
    </source>
</evidence>
<dbReference type="Proteomes" id="UP000762676">
    <property type="component" value="Unassembled WGS sequence"/>
</dbReference>
<protein>
    <submittedName>
        <fullName evidence="1">Uncharacterized protein</fullName>
    </submittedName>
</protein>
<proteinExistence type="predicted"/>
<keyword evidence="2" id="KW-1185">Reference proteome</keyword>
<name>A0AAV4FWK7_9GAST</name>
<organism evidence="1 2">
    <name type="scientific">Elysia marginata</name>
    <dbReference type="NCBI Taxonomy" id="1093978"/>
    <lineage>
        <taxon>Eukaryota</taxon>
        <taxon>Metazoa</taxon>
        <taxon>Spiralia</taxon>
        <taxon>Lophotrochozoa</taxon>
        <taxon>Mollusca</taxon>
        <taxon>Gastropoda</taxon>
        <taxon>Heterobranchia</taxon>
        <taxon>Euthyneura</taxon>
        <taxon>Panpulmonata</taxon>
        <taxon>Sacoglossa</taxon>
        <taxon>Placobranchoidea</taxon>
        <taxon>Plakobranchidae</taxon>
        <taxon>Elysia</taxon>
    </lineage>
</organism>
<dbReference type="EMBL" id="BMAT01000957">
    <property type="protein sequence ID" value="GFR77130.1"/>
    <property type="molecule type" value="Genomic_DNA"/>
</dbReference>
<gene>
    <name evidence="1" type="ORF">ElyMa_000501000</name>
</gene>
<dbReference type="AlphaFoldDB" id="A0AAV4FWK7"/>
<evidence type="ECO:0000313" key="2">
    <source>
        <dbReference type="Proteomes" id="UP000762676"/>
    </source>
</evidence>
<sequence length="142" mass="16170">MRLCRVSPHAGQGQRPAKQVEEITCDPMVVKAVTASDMHALDQNFVSIEVLVTHFSLGLFCRNDFMCHLSRLTNSYSQRSIERGENENQEIFGRAWNVRTLLDRTGSLRPERRTATVSKELKCYSIDITALIETRLADKDLD</sequence>
<comment type="caution">
    <text evidence="1">The sequence shown here is derived from an EMBL/GenBank/DDBJ whole genome shotgun (WGS) entry which is preliminary data.</text>
</comment>
<accession>A0AAV4FWK7</accession>
<reference evidence="1 2" key="1">
    <citation type="journal article" date="2021" name="Elife">
        <title>Chloroplast acquisition without the gene transfer in kleptoplastic sea slugs, Plakobranchus ocellatus.</title>
        <authorList>
            <person name="Maeda T."/>
            <person name="Takahashi S."/>
            <person name="Yoshida T."/>
            <person name="Shimamura S."/>
            <person name="Takaki Y."/>
            <person name="Nagai Y."/>
            <person name="Toyoda A."/>
            <person name="Suzuki Y."/>
            <person name="Arimoto A."/>
            <person name="Ishii H."/>
            <person name="Satoh N."/>
            <person name="Nishiyama T."/>
            <person name="Hasebe M."/>
            <person name="Maruyama T."/>
            <person name="Minagawa J."/>
            <person name="Obokata J."/>
            <person name="Shigenobu S."/>
        </authorList>
    </citation>
    <scope>NUCLEOTIDE SEQUENCE [LARGE SCALE GENOMIC DNA]</scope>
</reference>